<protein>
    <submittedName>
        <fullName evidence="2">Selenocysteine-specific translation elongation factor</fullName>
    </submittedName>
</protein>
<dbReference type="InterPro" id="IPR004161">
    <property type="entry name" value="EFTu-like_2"/>
</dbReference>
<reference evidence="2 3" key="1">
    <citation type="journal article" date="2012" name="J. Bacteriol.">
        <title>Complete genome sequence of a thermophilic methanogen, Methanocella conradii HZ254, isolated from Chinese rice field soil.</title>
        <authorList>
            <person name="Lu Z."/>
            <person name="Lu Y."/>
        </authorList>
    </citation>
    <scope>NUCLEOTIDE SEQUENCE [LARGE SCALE GENOMIC DNA]</scope>
    <source>
        <strain evidence="3">DSM 24694 / JCM 17849 / CGMCC 1.5162 / HZ254</strain>
    </source>
</reference>
<dbReference type="GO" id="GO:0005525">
    <property type="term" value="F:GTP binding"/>
    <property type="evidence" value="ECO:0007669"/>
    <property type="project" value="InterPro"/>
</dbReference>
<dbReference type="SUPFAM" id="SSF50447">
    <property type="entry name" value="Translation proteins"/>
    <property type="match status" value="1"/>
</dbReference>
<gene>
    <name evidence="2" type="primary">tuf-1</name>
    <name evidence="2" type="ordered locus">Mtc_0489</name>
</gene>
<dbReference type="Proteomes" id="UP000005233">
    <property type="component" value="Chromosome"/>
</dbReference>
<dbReference type="Gene3D" id="2.40.30.10">
    <property type="entry name" value="Translation factors"/>
    <property type="match status" value="2"/>
</dbReference>
<dbReference type="CDD" id="cd03696">
    <property type="entry name" value="SelB_II"/>
    <property type="match status" value="1"/>
</dbReference>
<dbReference type="KEGG" id="mez:Mtc_0489"/>
<dbReference type="RefSeq" id="WP_014405093.1">
    <property type="nucleotide sequence ID" value="NC_017034.1"/>
</dbReference>
<evidence type="ECO:0000259" key="1">
    <source>
        <dbReference type="Pfam" id="PF03144"/>
    </source>
</evidence>
<evidence type="ECO:0000313" key="2">
    <source>
        <dbReference type="EMBL" id="AFC99254.1"/>
    </source>
</evidence>
<organism evidence="2 3">
    <name type="scientific">Methanocella conradii (strain DSM 24694 / JCM 17849 / CGMCC 1.5162 / HZ254)</name>
    <dbReference type="NCBI Taxonomy" id="1041930"/>
    <lineage>
        <taxon>Archaea</taxon>
        <taxon>Methanobacteriati</taxon>
        <taxon>Methanobacteriota</taxon>
        <taxon>Stenosarchaea group</taxon>
        <taxon>Methanomicrobia</taxon>
        <taxon>Methanocellales</taxon>
        <taxon>Methanocellaceae</taxon>
        <taxon>Methanocella</taxon>
    </lineage>
</organism>
<dbReference type="AlphaFoldDB" id="H8I557"/>
<dbReference type="eggNOG" id="arCOG01564">
    <property type="taxonomic scope" value="Archaea"/>
</dbReference>
<dbReference type="Gene3D" id="3.40.50.300">
    <property type="entry name" value="P-loop containing nucleotide triphosphate hydrolases"/>
    <property type="match status" value="1"/>
</dbReference>
<dbReference type="GO" id="GO:0001514">
    <property type="term" value="P:selenocysteine incorporation"/>
    <property type="evidence" value="ECO:0007669"/>
    <property type="project" value="TreeGrafter"/>
</dbReference>
<keyword evidence="3" id="KW-1185">Reference proteome</keyword>
<dbReference type="GeneID" id="11970373"/>
<dbReference type="GO" id="GO:0003746">
    <property type="term" value="F:translation elongation factor activity"/>
    <property type="evidence" value="ECO:0007669"/>
    <property type="project" value="UniProtKB-KW"/>
</dbReference>
<dbReference type="PANTHER" id="PTHR43721:SF11">
    <property type="entry name" value="SELENOCYSTEINE-SPECIFIC ELONGATION FACTOR"/>
    <property type="match status" value="1"/>
</dbReference>
<dbReference type="SUPFAM" id="SSF52540">
    <property type="entry name" value="P-loop containing nucleoside triphosphate hydrolases"/>
    <property type="match status" value="1"/>
</dbReference>
<keyword evidence="2" id="KW-0251">Elongation factor</keyword>
<evidence type="ECO:0000313" key="3">
    <source>
        <dbReference type="Proteomes" id="UP000005233"/>
    </source>
</evidence>
<name>H8I557_METCZ</name>
<dbReference type="InterPro" id="IPR009000">
    <property type="entry name" value="Transl_B-barrel_sf"/>
</dbReference>
<dbReference type="STRING" id="1041930.Mtc_0489"/>
<dbReference type="OrthoDB" id="30874at2157"/>
<proteinExistence type="predicted"/>
<dbReference type="InterPro" id="IPR050055">
    <property type="entry name" value="EF-Tu_GTPase"/>
</dbReference>
<dbReference type="Pfam" id="PF03144">
    <property type="entry name" value="GTP_EFTU_D2"/>
    <property type="match status" value="1"/>
</dbReference>
<feature type="domain" description="Translation elongation factor EFTu-like" evidence="1">
    <location>
        <begin position="183"/>
        <end position="248"/>
    </location>
</feature>
<dbReference type="EMBL" id="CP003243">
    <property type="protein sequence ID" value="AFC99254.1"/>
    <property type="molecule type" value="Genomic_DNA"/>
</dbReference>
<dbReference type="InterPro" id="IPR027417">
    <property type="entry name" value="P-loop_NTPase"/>
</dbReference>
<dbReference type="HOGENOM" id="CLU_077867_0_0_2"/>
<accession>H8I557</accession>
<sequence>MVNVALVGGERSGKTTLASRLGKKGTESDIVLYNFTKGENILTVVDPVGYPKSPKPLVNAVNMSDVVLFCVASSGLDARAGECIILMDLLRPRHGIITITKADESNPYAVEELMKKIKALTRGTAMEGWEIMPTSTKSFEGIDRLRDRLFELDELLKKEYEALVDRPVRIPIDHHFNVTGVGCVILGCVLQGTVSVHDRLTIFPPGREAEVRSIQMQDNDVKQAKAGDRVGLALKGVQSKELDRGFIISGSEAVSDALKLKCRTARFRGEFSVNDKVHLYVGLQSTPALITGMAPSANGEYEVEVKMDKEVAYSPGDKFILSRLDDPKQRFLAIGTP</sequence>
<dbReference type="PANTHER" id="PTHR43721">
    <property type="entry name" value="ELONGATION FACTOR TU-RELATED"/>
    <property type="match status" value="1"/>
</dbReference>
<keyword evidence="2" id="KW-0648">Protein biosynthesis</keyword>